<dbReference type="EMBL" id="RCSX01000020">
    <property type="protein sequence ID" value="KAF7922441.1"/>
    <property type="molecule type" value="Genomic_DNA"/>
</dbReference>
<evidence type="ECO:0000313" key="5">
    <source>
        <dbReference type="Proteomes" id="UP000783213"/>
    </source>
</evidence>
<dbReference type="GeneID" id="62234740"/>
<evidence type="ECO:0000259" key="3">
    <source>
        <dbReference type="Pfam" id="PF06916"/>
    </source>
</evidence>
<dbReference type="PANTHER" id="PTHR21377">
    <property type="entry name" value="PROTEIN FAM210B, MITOCHONDRIAL"/>
    <property type="match status" value="1"/>
</dbReference>
<sequence length="309" mass="34790">MFRATISGLRAGGMRQFIRASQTTIQNTTSTRSAILRNLPQRPITTFTSTPINSLRSKSRPQTTNFTFSSNPRPSSETLFQRLRTRTNRYFHNSRPRRNGEAKPENLGDDTSLSGRMKKLSREYGWSVVGVYIFLSAADFPFCYLLVRTLGTDRIGEWEHTITSSIKSIIPESIKTTFHEWRVAMQKASHDVTGSDKLGDGVEMAGWGVEEAEMAGWGVEEAEERNKRDASLGTQLALAYAIHKSFIFIRVPLTAAVTPKVVRTLRGWGWDIGKRTTKEAKKIAAVKHAAQPAKPLRTKVKKVFQTRKK</sequence>
<name>A0ABQ7IF90_9HELO</name>
<dbReference type="Pfam" id="PF06916">
    <property type="entry name" value="FAM210A-B_dom"/>
    <property type="match status" value="1"/>
</dbReference>
<dbReference type="PANTHER" id="PTHR21377:SF0">
    <property type="entry name" value="PROTEIN FAM210B, MITOCHONDRIAL"/>
    <property type="match status" value="1"/>
</dbReference>
<feature type="transmembrane region" description="Helical" evidence="2">
    <location>
        <begin position="124"/>
        <end position="147"/>
    </location>
</feature>
<feature type="region of interest" description="Disordered" evidence="1">
    <location>
        <begin position="92"/>
        <end position="113"/>
    </location>
</feature>
<keyword evidence="2" id="KW-0472">Membrane</keyword>
<keyword evidence="2" id="KW-1133">Transmembrane helix</keyword>
<dbReference type="Proteomes" id="UP000783213">
    <property type="component" value="Unassembled WGS sequence"/>
</dbReference>
<dbReference type="InterPro" id="IPR045866">
    <property type="entry name" value="FAM210A/B-like"/>
</dbReference>
<keyword evidence="2" id="KW-0812">Transmembrane</keyword>
<organism evidence="4 5">
    <name type="scientific">Botrytis deweyae</name>
    <dbReference type="NCBI Taxonomy" id="2478750"/>
    <lineage>
        <taxon>Eukaryota</taxon>
        <taxon>Fungi</taxon>
        <taxon>Dikarya</taxon>
        <taxon>Ascomycota</taxon>
        <taxon>Pezizomycotina</taxon>
        <taxon>Leotiomycetes</taxon>
        <taxon>Helotiales</taxon>
        <taxon>Sclerotiniaceae</taxon>
        <taxon>Botrytis</taxon>
    </lineage>
</organism>
<evidence type="ECO:0000256" key="2">
    <source>
        <dbReference type="SAM" id="Phobius"/>
    </source>
</evidence>
<accession>A0ABQ7IF90</accession>
<evidence type="ECO:0000313" key="4">
    <source>
        <dbReference type="EMBL" id="KAF7922441.1"/>
    </source>
</evidence>
<protein>
    <recommendedName>
        <fullName evidence="3">DUF1279 domain-containing protein</fullName>
    </recommendedName>
</protein>
<keyword evidence="5" id="KW-1185">Reference proteome</keyword>
<feature type="domain" description="DUF1279" evidence="3">
    <location>
        <begin position="116"/>
        <end position="259"/>
    </location>
</feature>
<proteinExistence type="predicted"/>
<comment type="caution">
    <text evidence="4">The sequence shown here is derived from an EMBL/GenBank/DDBJ whole genome shotgun (WGS) entry which is preliminary data.</text>
</comment>
<gene>
    <name evidence="4" type="ORF">EAE98_007967</name>
</gene>
<dbReference type="InterPro" id="IPR009688">
    <property type="entry name" value="FAM210A/B-like_dom"/>
</dbReference>
<evidence type="ECO:0000256" key="1">
    <source>
        <dbReference type="SAM" id="MobiDB-lite"/>
    </source>
</evidence>
<feature type="region of interest" description="Disordered" evidence="1">
    <location>
        <begin position="47"/>
        <end position="76"/>
    </location>
</feature>
<dbReference type="RefSeq" id="XP_038807884.1">
    <property type="nucleotide sequence ID" value="XM_038955590.1"/>
</dbReference>
<reference evidence="4 5" key="1">
    <citation type="journal article" date="2020" name="Genome Biol. Evol.">
        <title>Comparative genomics of Sclerotiniaceae.</title>
        <authorList>
            <person name="Valero Jimenez C.A."/>
            <person name="Steentjes M."/>
            <person name="Scholten O.E."/>
            <person name="Van Kan J.A.L."/>
        </authorList>
    </citation>
    <scope>NUCLEOTIDE SEQUENCE [LARGE SCALE GENOMIC DNA]</scope>
    <source>
        <strain evidence="4 5">B1</strain>
    </source>
</reference>